<dbReference type="InterPro" id="IPR036837">
    <property type="entry name" value="Cation_efflux_CTD_sf"/>
</dbReference>
<dbReference type="SUPFAM" id="SSF160240">
    <property type="entry name" value="Cation efflux protein cytoplasmic domain-like"/>
    <property type="match status" value="1"/>
</dbReference>
<keyword evidence="3" id="KW-0813">Transport</keyword>
<comment type="similarity">
    <text evidence="2">Belongs to the cation diffusion facilitator (CDF) transporter (TC 2.A.4) family. SLC30A subfamily.</text>
</comment>
<evidence type="ECO:0000256" key="5">
    <source>
        <dbReference type="ARBA" id="ARBA00022906"/>
    </source>
</evidence>
<organism evidence="12 13">
    <name type="scientific">Zhongshania guokunii</name>
    <dbReference type="NCBI Taxonomy" id="641783"/>
    <lineage>
        <taxon>Bacteria</taxon>
        <taxon>Pseudomonadati</taxon>
        <taxon>Pseudomonadota</taxon>
        <taxon>Gammaproteobacteria</taxon>
        <taxon>Cellvibrionales</taxon>
        <taxon>Spongiibacteraceae</taxon>
        <taxon>Zhongshania</taxon>
    </lineage>
</organism>
<comment type="caution">
    <text evidence="12">The sequence shown here is derived from an EMBL/GenBank/DDBJ whole genome shotgun (WGS) entry which is preliminary data.</text>
</comment>
<feature type="domain" description="Cation efflux protein cytoplasmic" evidence="11">
    <location>
        <begin position="206"/>
        <end position="254"/>
    </location>
</feature>
<proteinExistence type="inferred from homology"/>
<name>A0ABV3U3L5_9GAMM</name>
<dbReference type="Pfam" id="PF01545">
    <property type="entry name" value="Cation_efflux"/>
    <property type="match status" value="1"/>
</dbReference>
<evidence type="ECO:0000313" key="12">
    <source>
        <dbReference type="EMBL" id="MEX1667783.1"/>
    </source>
</evidence>
<gene>
    <name evidence="12" type="ORF">AB4876_02615</name>
</gene>
<dbReference type="InterPro" id="IPR002524">
    <property type="entry name" value="Cation_efflux"/>
</dbReference>
<dbReference type="EMBL" id="JBFRYA010000001">
    <property type="protein sequence ID" value="MEX1667783.1"/>
    <property type="molecule type" value="Genomic_DNA"/>
</dbReference>
<dbReference type="InterPro" id="IPR027470">
    <property type="entry name" value="Cation_efflux_CTD"/>
</dbReference>
<feature type="transmembrane region" description="Helical" evidence="9">
    <location>
        <begin position="180"/>
        <end position="202"/>
    </location>
</feature>
<comment type="subcellular location">
    <subcellularLocation>
        <location evidence="1">Membrane</location>
        <topology evidence="1">Multi-pass membrane protein</topology>
    </subcellularLocation>
</comment>
<keyword evidence="4 9" id="KW-0812">Transmembrane</keyword>
<dbReference type="InterPro" id="IPR050681">
    <property type="entry name" value="CDF/SLC30A"/>
</dbReference>
<keyword evidence="5" id="KW-0862">Zinc</keyword>
<dbReference type="Gene3D" id="1.20.1510.10">
    <property type="entry name" value="Cation efflux protein transmembrane domain"/>
    <property type="match status" value="1"/>
</dbReference>
<keyword evidence="13" id="KW-1185">Reference proteome</keyword>
<dbReference type="RefSeq" id="WP_368380085.1">
    <property type="nucleotide sequence ID" value="NZ_JBFRYA010000001.1"/>
</dbReference>
<feature type="domain" description="Cation efflux protein transmembrane" evidence="10">
    <location>
        <begin position="16"/>
        <end position="201"/>
    </location>
</feature>
<dbReference type="PANTHER" id="PTHR11562">
    <property type="entry name" value="CATION EFFLUX PROTEIN/ ZINC TRANSPORTER"/>
    <property type="match status" value="1"/>
</dbReference>
<keyword evidence="5" id="KW-0864">Zinc transport</keyword>
<dbReference type="PANTHER" id="PTHR11562:SF17">
    <property type="entry name" value="RE54080P-RELATED"/>
    <property type="match status" value="1"/>
</dbReference>
<evidence type="ECO:0000256" key="1">
    <source>
        <dbReference type="ARBA" id="ARBA00004141"/>
    </source>
</evidence>
<evidence type="ECO:0000256" key="7">
    <source>
        <dbReference type="ARBA" id="ARBA00023065"/>
    </source>
</evidence>
<keyword evidence="6 9" id="KW-1133">Transmembrane helix</keyword>
<keyword evidence="7" id="KW-0406">Ion transport</keyword>
<feature type="transmembrane region" description="Helical" evidence="9">
    <location>
        <begin position="153"/>
        <end position="174"/>
    </location>
</feature>
<dbReference type="InterPro" id="IPR058533">
    <property type="entry name" value="Cation_efflux_TM"/>
</dbReference>
<evidence type="ECO:0000256" key="8">
    <source>
        <dbReference type="ARBA" id="ARBA00023136"/>
    </source>
</evidence>
<evidence type="ECO:0000256" key="9">
    <source>
        <dbReference type="SAM" id="Phobius"/>
    </source>
</evidence>
<evidence type="ECO:0000256" key="6">
    <source>
        <dbReference type="ARBA" id="ARBA00022989"/>
    </source>
</evidence>
<keyword evidence="8 9" id="KW-0472">Membrane</keyword>
<reference evidence="12 13" key="1">
    <citation type="journal article" date="2011" name="Int. J. Syst. Evol. Microbiol.">
        <title>Zhongshania antarctica gen. nov., sp. nov. and Zhongshania guokunii sp. nov., gammaproteobacteria respectively isolated from coastal attached (fast) ice and surface seawater of the Antarctic.</title>
        <authorList>
            <person name="Li H.J."/>
            <person name="Zhang X.Y."/>
            <person name="Chen C.X."/>
            <person name="Zhang Y.J."/>
            <person name="Gao Z.M."/>
            <person name="Yu Y."/>
            <person name="Chen X.L."/>
            <person name="Chen B."/>
            <person name="Zhang Y.Z."/>
        </authorList>
    </citation>
    <scope>NUCLEOTIDE SEQUENCE [LARGE SCALE GENOMIC DNA]</scope>
    <source>
        <strain evidence="12 13">ZS6-22T</strain>
    </source>
</reference>
<feature type="transmembrane region" description="Helical" evidence="9">
    <location>
        <begin position="80"/>
        <end position="98"/>
    </location>
</feature>
<accession>A0ABV3U3L5</accession>
<dbReference type="Proteomes" id="UP001557485">
    <property type="component" value="Unassembled WGS sequence"/>
</dbReference>
<protein>
    <submittedName>
        <fullName evidence="12">Cation diffusion facilitator family transporter</fullName>
    </submittedName>
</protein>
<evidence type="ECO:0000256" key="4">
    <source>
        <dbReference type="ARBA" id="ARBA00022692"/>
    </source>
</evidence>
<dbReference type="Pfam" id="PF16916">
    <property type="entry name" value="ZT_dimer"/>
    <property type="match status" value="1"/>
</dbReference>
<evidence type="ECO:0000259" key="11">
    <source>
        <dbReference type="Pfam" id="PF16916"/>
    </source>
</evidence>
<evidence type="ECO:0000259" key="10">
    <source>
        <dbReference type="Pfam" id="PF01545"/>
    </source>
</evidence>
<evidence type="ECO:0000313" key="13">
    <source>
        <dbReference type="Proteomes" id="UP001557485"/>
    </source>
</evidence>
<dbReference type="NCBIfam" id="TIGR01297">
    <property type="entry name" value="CDF"/>
    <property type="match status" value="1"/>
</dbReference>
<dbReference type="SUPFAM" id="SSF161111">
    <property type="entry name" value="Cation efflux protein transmembrane domain-like"/>
    <property type="match status" value="1"/>
</dbReference>
<feature type="transmembrane region" description="Helical" evidence="9">
    <location>
        <begin position="12"/>
        <end position="33"/>
    </location>
</feature>
<dbReference type="InterPro" id="IPR027469">
    <property type="entry name" value="Cation_efflux_TMD_sf"/>
</dbReference>
<evidence type="ECO:0000256" key="2">
    <source>
        <dbReference type="ARBA" id="ARBA00008873"/>
    </source>
</evidence>
<evidence type="ECO:0000256" key="3">
    <source>
        <dbReference type="ARBA" id="ARBA00022448"/>
    </source>
</evidence>
<feature type="transmembrane region" description="Helical" evidence="9">
    <location>
        <begin position="113"/>
        <end position="132"/>
    </location>
</feature>
<sequence length="307" mass="34214">MHDHHHHTASERIGFAFALNFVFTIIEFIGGYLTNSTAIMADAVHDLGDCLAIGSAWLLNKVSDKEASHHYSYGYRRFSLLGALINGVVLVVGAIWILSEAIPRLANPEMPDATGMLGLAILGVTVNGYAAYQLSHGKTLNERMLNWHLLEDVLGWVAILVLSLVLMVVEIPILDPLLSIGFTLFILFNVVKTLLETLRLFLQATPDQALRSQIQADLQAIDHVSDIHHLHLWSLDGEHHVLTAHLLLNQDYSQPELVVFKANIAAAMAKYELSHTTIELEFPKENCRDLSRSAQHHSTKHRHADHS</sequence>